<dbReference type="InterPro" id="IPR022919">
    <property type="entry name" value="Pept_M48_protease_HtpX"/>
</dbReference>
<dbReference type="GO" id="GO:0004222">
    <property type="term" value="F:metalloendopeptidase activity"/>
    <property type="evidence" value="ECO:0007669"/>
    <property type="project" value="UniProtKB-UniRule"/>
</dbReference>
<keyword evidence="5 11" id="KW-0479">Metal-binding</keyword>
<dbReference type="EMBL" id="DTFF01000065">
    <property type="protein sequence ID" value="HGI88331.1"/>
    <property type="molecule type" value="Genomic_DNA"/>
</dbReference>
<evidence type="ECO:0000256" key="11">
    <source>
        <dbReference type="HAMAP-Rule" id="MF_00188"/>
    </source>
</evidence>
<keyword evidence="8 11" id="KW-1133">Transmembrane helix</keyword>
<keyword evidence="7 11" id="KW-0862">Zinc</keyword>
<protein>
    <recommendedName>
        <fullName evidence="11">Protease HtpX homolog</fullName>
        <ecNumber evidence="11">3.4.24.-</ecNumber>
    </recommendedName>
</protein>
<evidence type="ECO:0000259" key="12">
    <source>
        <dbReference type="Pfam" id="PF01435"/>
    </source>
</evidence>
<feature type="transmembrane region" description="Helical" evidence="11">
    <location>
        <begin position="91"/>
        <end position="113"/>
    </location>
</feature>
<comment type="caution">
    <text evidence="11">Lacks conserved residue(s) required for the propagation of feature annotation.</text>
</comment>
<dbReference type="InterPro" id="IPR050083">
    <property type="entry name" value="HtpX_protease"/>
</dbReference>
<feature type="active site" evidence="11">
    <location>
        <position position="218"/>
    </location>
</feature>
<comment type="similarity">
    <text evidence="1 11">Belongs to the peptidase M48B family.</text>
</comment>
<feature type="transmembrane region" description="Helical" evidence="11">
    <location>
        <begin position="47"/>
        <end position="70"/>
    </location>
</feature>
<dbReference type="AlphaFoldDB" id="A0A7C4BD03"/>
<gene>
    <name evidence="11" type="primary">htpX</name>
    <name evidence="13" type="ORF">ENV14_08115</name>
</gene>
<keyword evidence="6 11" id="KW-0378">Hydrolase</keyword>
<comment type="subcellular location">
    <subcellularLocation>
        <location evidence="11">Cell membrane</location>
        <topology evidence="11">Multi-pass membrane protein</topology>
    </subcellularLocation>
</comment>
<sequence length="384" mass="42053">MALRGKLLYVLSLTAVILFVVALLGALLALVAPKDHPIYGIPLFSFYWGWLFMDLLAYIVAIATLIVAGTSLEKAIRGRVPAGLSHLRSSMIVTGVGVVVATVFVFSMLFHLVGFDITLALATFALPFAIIPSFIAWLVSPALINISYGCRHDPELQKVVDRVAARAGVKPPKAMVADIPIPNAFAYSSPIMGRYVAVTRGLLNVMGVQELEAVIGHELGHHKHRDNTVMLVFGIFPSLIYFLGRYLMFIGMYTGLYRDGGERRRGGGEGIVLLLVGIVLVVVSILIQLAVLALSRLREYYADAHGAKVTSPATMISALQSLEKFYGRYRSARSVVENSKIRALFIYALAEPFIGLEELLSTHPPTRKRIEFLKTLTIADILEV</sequence>
<comment type="caution">
    <text evidence="13">The sequence shown here is derived from an EMBL/GenBank/DDBJ whole genome shotgun (WGS) entry which is preliminary data.</text>
</comment>
<evidence type="ECO:0000256" key="1">
    <source>
        <dbReference type="ARBA" id="ARBA00009779"/>
    </source>
</evidence>
<keyword evidence="2 11" id="KW-1003">Cell membrane</keyword>
<feature type="domain" description="Peptidase M48" evidence="12">
    <location>
        <begin position="153"/>
        <end position="375"/>
    </location>
</feature>
<dbReference type="EC" id="3.4.24.-" evidence="11"/>
<comment type="cofactor">
    <cofactor evidence="11">
        <name>Zn(2+)</name>
        <dbReference type="ChEBI" id="CHEBI:29105"/>
    </cofactor>
    <text evidence="11">Binds 1 zinc ion per subunit.</text>
</comment>
<feature type="binding site" evidence="11">
    <location>
        <position position="221"/>
    </location>
    <ligand>
        <name>Zn(2+)</name>
        <dbReference type="ChEBI" id="CHEBI:29105"/>
        <note>catalytic</note>
    </ligand>
</feature>
<keyword evidence="4 11" id="KW-0812">Transmembrane</keyword>
<feature type="transmembrane region" description="Helical" evidence="11">
    <location>
        <begin position="229"/>
        <end position="251"/>
    </location>
</feature>
<feature type="binding site" evidence="11">
    <location>
        <position position="299"/>
    </location>
    <ligand>
        <name>Zn(2+)</name>
        <dbReference type="ChEBI" id="CHEBI:29105"/>
        <note>catalytic</note>
    </ligand>
</feature>
<reference evidence="13" key="1">
    <citation type="journal article" date="2020" name="mSystems">
        <title>Genome- and Community-Level Interaction Insights into Carbon Utilization and Element Cycling Functions of Hydrothermarchaeota in Hydrothermal Sediment.</title>
        <authorList>
            <person name="Zhou Z."/>
            <person name="Liu Y."/>
            <person name="Xu W."/>
            <person name="Pan J."/>
            <person name="Luo Z.H."/>
            <person name="Li M."/>
        </authorList>
    </citation>
    <scope>NUCLEOTIDE SEQUENCE [LARGE SCALE GENOMIC DNA]</scope>
    <source>
        <strain evidence="13">SpSt-732</strain>
    </source>
</reference>
<proteinExistence type="inferred from homology"/>
<feature type="transmembrane region" description="Helical" evidence="11">
    <location>
        <begin position="7"/>
        <end position="32"/>
    </location>
</feature>
<dbReference type="CDD" id="cd07338">
    <property type="entry name" value="M48B_HtpX_like"/>
    <property type="match status" value="1"/>
</dbReference>
<evidence type="ECO:0000256" key="4">
    <source>
        <dbReference type="ARBA" id="ARBA00022692"/>
    </source>
</evidence>
<feature type="binding site" evidence="11">
    <location>
        <position position="217"/>
    </location>
    <ligand>
        <name>Zn(2+)</name>
        <dbReference type="ChEBI" id="CHEBI:29105"/>
        <note>catalytic</note>
    </ligand>
</feature>
<evidence type="ECO:0000256" key="7">
    <source>
        <dbReference type="ARBA" id="ARBA00022833"/>
    </source>
</evidence>
<dbReference type="PANTHER" id="PTHR43221:SF2">
    <property type="entry name" value="PROTEASE HTPX HOMOLOG"/>
    <property type="match status" value="1"/>
</dbReference>
<evidence type="ECO:0000256" key="3">
    <source>
        <dbReference type="ARBA" id="ARBA00022670"/>
    </source>
</evidence>
<dbReference type="GO" id="GO:0006508">
    <property type="term" value="P:proteolysis"/>
    <property type="evidence" value="ECO:0007669"/>
    <property type="project" value="UniProtKB-KW"/>
</dbReference>
<dbReference type="Pfam" id="PF01435">
    <property type="entry name" value="Peptidase_M48"/>
    <property type="match status" value="1"/>
</dbReference>
<evidence type="ECO:0000256" key="10">
    <source>
        <dbReference type="ARBA" id="ARBA00023136"/>
    </source>
</evidence>
<accession>A0A7C4BD03</accession>
<keyword evidence="10 11" id="KW-0472">Membrane</keyword>
<evidence type="ECO:0000313" key="13">
    <source>
        <dbReference type="EMBL" id="HGI88331.1"/>
    </source>
</evidence>
<name>A0A7C4BD03_9CREN</name>
<dbReference type="GO" id="GO:0005886">
    <property type="term" value="C:plasma membrane"/>
    <property type="evidence" value="ECO:0007669"/>
    <property type="project" value="UniProtKB-SubCell"/>
</dbReference>
<evidence type="ECO:0000256" key="2">
    <source>
        <dbReference type="ARBA" id="ARBA00022475"/>
    </source>
</evidence>
<evidence type="ECO:0000256" key="9">
    <source>
        <dbReference type="ARBA" id="ARBA00023049"/>
    </source>
</evidence>
<keyword evidence="9 11" id="KW-0482">Metalloprotease</keyword>
<evidence type="ECO:0000256" key="5">
    <source>
        <dbReference type="ARBA" id="ARBA00022723"/>
    </source>
</evidence>
<keyword evidence="3 11" id="KW-0645">Protease</keyword>
<feature type="transmembrane region" description="Helical" evidence="11">
    <location>
        <begin position="119"/>
        <end position="139"/>
    </location>
</feature>
<feature type="transmembrane region" description="Helical" evidence="11">
    <location>
        <begin position="271"/>
        <end position="294"/>
    </location>
</feature>
<dbReference type="GO" id="GO:0008270">
    <property type="term" value="F:zinc ion binding"/>
    <property type="evidence" value="ECO:0007669"/>
    <property type="project" value="UniProtKB-UniRule"/>
</dbReference>
<dbReference type="InterPro" id="IPR001915">
    <property type="entry name" value="Peptidase_M48"/>
</dbReference>
<dbReference type="PANTHER" id="PTHR43221">
    <property type="entry name" value="PROTEASE HTPX"/>
    <property type="match status" value="1"/>
</dbReference>
<evidence type="ECO:0000256" key="6">
    <source>
        <dbReference type="ARBA" id="ARBA00022801"/>
    </source>
</evidence>
<evidence type="ECO:0000256" key="8">
    <source>
        <dbReference type="ARBA" id="ARBA00022989"/>
    </source>
</evidence>
<organism evidence="13">
    <name type="scientific">Ignisphaera aggregans</name>
    <dbReference type="NCBI Taxonomy" id="334771"/>
    <lineage>
        <taxon>Archaea</taxon>
        <taxon>Thermoproteota</taxon>
        <taxon>Thermoprotei</taxon>
        <taxon>Desulfurococcales</taxon>
        <taxon>Desulfurococcaceae</taxon>
        <taxon>Ignisphaera</taxon>
    </lineage>
</organism>
<dbReference type="Gene3D" id="3.30.2010.10">
    <property type="entry name" value="Metalloproteases ('zincins'), catalytic domain"/>
    <property type="match status" value="1"/>
</dbReference>
<dbReference type="HAMAP" id="MF_00188">
    <property type="entry name" value="Pept_M48_protease_HtpX"/>
    <property type="match status" value="1"/>
</dbReference>